<dbReference type="InterPro" id="IPR008030">
    <property type="entry name" value="NmrA-like"/>
</dbReference>
<dbReference type="Gene3D" id="3.90.25.10">
    <property type="entry name" value="UDP-galactose 4-epimerase, domain 1"/>
    <property type="match status" value="1"/>
</dbReference>
<dbReference type="Gene3D" id="3.40.50.720">
    <property type="entry name" value="NAD(P)-binding Rossmann-like Domain"/>
    <property type="match status" value="1"/>
</dbReference>
<dbReference type="Proteomes" id="UP000241690">
    <property type="component" value="Unassembled WGS sequence"/>
</dbReference>
<evidence type="ECO:0000313" key="6">
    <source>
        <dbReference type="Proteomes" id="UP000241690"/>
    </source>
</evidence>
<dbReference type="EMBL" id="KZ679691">
    <property type="protein sequence ID" value="PTB49558.1"/>
    <property type="molecule type" value="Genomic_DNA"/>
</dbReference>
<dbReference type="SUPFAM" id="SSF51735">
    <property type="entry name" value="NAD(P)-binding Rossmann-fold domains"/>
    <property type="match status" value="1"/>
</dbReference>
<dbReference type="Pfam" id="PF05368">
    <property type="entry name" value="NmrA"/>
    <property type="match status" value="1"/>
</dbReference>
<name>A0A2T3ZXQ6_TRIHA</name>
<keyword evidence="3" id="KW-0560">Oxidoreductase</keyword>
<evidence type="ECO:0000256" key="1">
    <source>
        <dbReference type="ARBA" id="ARBA00006328"/>
    </source>
</evidence>
<dbReference type="InterPro" id="IPR051164">
    <property type="entry name" value="NmrA-like_oxidored"/>
</dbReference>
<dbReference type="RefSeq" id="XP_024769235.1">
    <property type="nucleotide sequence ID" value="XM_024924925.1"/>
</dbReference>
<dbReference type="PANTHER" id="PTHR42748">
    <property type="entry name" value="NITROGEN METABOLITE REPRESSION PROTEIN NMRA FAMILY MEMBER"/>
    <property type="match status" value="1"/>
</dbReference>
<dbReference type="STRING" id="983964.A0A2T3ZXQ6"/>
<organism evidence="5 6">
    <name type="scientific">Trichoderma harzianum CBS 226.95</name>
    <dbReference type="NCBI Taxonomy" id="983964"/>
    <lineage>
        <taxon>Eukaryota</taxon>
        <taxon>Fungi</taxon>
        <taxon>Dikarya</taxon>
        <taxon>Ascomycota</taxon>
        <taxon>Pezizomycotina</taxon>
        <taxon>Sordariomycetes</taxon>
        <taxon>Hypocreomycetidae</taxon>
        <taxon>Hypocreales</taxon>
        <taxon>Hypocreaceae</taxon>
        <taxon>Trichoderma</taxon>
    </lineage>
</organism>
<evidence type="ECO:0000256" key="2">
    <source>
        <dbReference type="ARBA" id="ARBA00022857"/>
    </source>
</evidence>
<feature type="domain" description="NmrA-like" evidence="4">
    <location>
        <begin position="4"/>
        <end position="329"/>
    </location>
</feature>
<dbReference type="PANTHER" id="PTHR42748:SF30">
    <property type="entry name" value="NMRA-LIKE DOMAIN-CONTAINING PROTEIN"/>
    <property type="match status" value="1"/>
</dbReference>
<evidence type="ECO:0000256" key="3">
    <source>
        <dbReference type="ARBA" id="ARBA00023002"/>
    </source>
</evidence>
<dbReference type="CDD" id="cd05251">
    <property type="entry name" value="NmrA_like_SDR_a"/>
    <property type="match status" value="1"/>
</dbReference>
<comment type="similarity">
    <text evidence="1">Belongs to the NmrA-type oxidoreductase family.</text>
</comment>
<reference evidence="5 6" key="1">
    <citation type="submission" date="2016-07" db="EMBL/GenBank/DDBJ databases">
        <title>Multiple horizontal gene transfer events from other fungi enriched the ability of initially mycotrophic Trichoderma (Ascomycota) to feed on dead plant biomass.</title>
        <authorList>
            <consortium name="DOE Joint Genome Institute"/>
            <person name="Aerts A."/>
            <person name="Atanasova L."/>
            <person name="Chenthamara K."/>
            <person name="Zhang J."/>
            <person name="Grujic M."/>
            <person name="Henrissat B."/>
            <person name="Kuo A."/>
            <person name="Salamov A."/>
            <person name="Lipzen A."/>
            <person name="Labutti K."/>
            <person name="Barry K."/>
            <person name="Miao Y."/>
            <person name="Rahimi M.J."/>
            <person name="Shen Q."/>
            <person name="Grigoriev I.V."/>
            <person name="Kubicek C.P."/>
            <person name="Druzhinina I.S."/>
        </authorList>
    </citation>
    <scope>NUCLEOTIDE SEQUENCE [LARGE SCALE GENOMIC DNA]</scope>
    <source>
        <strain evidence="5 6">CBS 226.95</strain>
    </source>
</reference>
<protein>
    <recommendedName>
        <fullName evidence="4">NmrA-like domain-containing protein</fullName>
    </recommendedName>
</protein>
<dbReference type="AlphaFoldDB" id="A0A2T3ZXQ6"/>
<dbReference type="InterPro" id="IPR036291">
    <property type="entry name" value="NAD(P)-bd_dom_sf"/>
</dbReference>
<evidence type="ECO:0000259" key="4">
    <source>
        <dbReference type="Pfam" id="PF05368"/>
    </source>
</evidence>
<keyword evidence="2" id="KW-0521">NADP</keyword>
<keyword evidence="6" id="KW-1185">Reference proteome</keyword>
<proteinExistence type="inferred from homology"/>
<dbReference type="GeneID" id="36633508"/>
<dbReference type="GO" id="GO:0005634">
    <property type="term" value="C:nucleus"/>
    <property type="evidence" value="ECO:0007669"/>
    <property type="project" value="TreeGrafter"/>
</dbReference>
<accession>A0A2T3ZXQ6</accession>
<dbReference type="GO" id="GO:0016491">
    <property type="term" value="F:oxidoreductase activity"/>
    <property type="evidence" value="ECO:0007669"/>
    <property type="project" value="UniProtKB-KW"/>
</dbReference>
<evidence type="ECO:0000313" key="5">
    <source>
        <dbReference type="EMBL" id="PTB49558.1"/>
    </source>
</evidence>
<gene>
    <name evidence="5" type="ORF">M431DRAFT_97358</name>
</gene>
<sequence>MADQKLIVVLGATGNQGSSVVDTFLKDAAWRVRGLTRNPSSAKAKALSARGVEVVQADMDDVSSLSVAFRDANAIFVVSDFWGIYGALAQQEKGTGEKPLNLLAGETEFQQLKNAIDAASQVPGLERFILSTLSNVAKWSREKYTHVYHFDFKARASAYIEDKHQELWAKTSLFQAGLFLSTFVDSPSFMPRKAKSADISQIADGTAQFTTTMAPDVKLPWIAAEEDTGPFVKALVQEEPGKNLIAYREWATLREMVGAFQSASKTKSELVVVPRDEANEFLPPDLKLEIDEGFLYFEEFGYEGRDDATIVHPSQLKTPPELDTMEQYFRKVDLSRIFSA</sequence>